<evidence type="ECO:0000256" key="1">
    <source>
        <dbReference type="ARBA" id="ARBA00022737"/>
    </source>
</evidence>
<dbReference type="EMBL" id="BQKI01000001">
    <property type="protein sequence ID" value="GJM85026.1"/>
    <property type="molecule type" value="Genomic_DNA"/>
</dbReference>
<comment type="caution">
    <text evidence="3">The sequence shown here is derived from an EMBL/GenBank/DDBJ whole genome shotgun (WGS) entry which is preliminary data.</text>
</comment>
<dbReference type="PANTHER" id="PTHR47932:SF2">
    <property type="entry name" value="OS10G0484300 PROTEIN"/>
    <property type="match status" value="1"/>
</dbReference>
<dbReference type="Pfam" id="PF13041">
    <property type="entry name" value="PPR_2"/>
    <property type="match status" value="1"/>
</dbReference>
<evidence type="ECO:0008006" key="5">
    <source>
        <dbReference type="Google" id="ProtNLM"/>
    </source>
</evidence>
<evidence type="ECO:0000256" key="2">
    <source>
        <dbReference type="ARBA" id="ARBA00022946"/>
    </source>
</evidence>
<dbReference type="PANTHER" id="PTHR47932">
    <property type="entry name" value="ATPASE EXPRESSION PROTEIN 3"/>
    <property type="match status" value="1"/>
</dbReference>
<evidence type="ECO:0000313" key="4">
    <source>
        <dbReference type="Proteomes" id="UP001054889"/>
    </source>
</evidence>
<dbReference type="Gene3D" id="1.25.40.10">
    <property type="entry name" value="Tetratricopeptide repeat domain"/>
    <property type="match status" value="1"/>
</dbReference>
<dbReference type="AlphaFoldDB" id="A0AAV5BFN4"/>
<accession>A0AAV5BFN4</accession>
<protein>
    <recommendedName>
        <fullName evidence="5">Pentatricopeptide repeat-containing protein</fullName>
    </recommendedName>
</protein>
<reference evidence="3" key="1">
    <citation type="journal article" date="2018" name="DNA Res.">
        <title>Multiple hybrid de novo genome assembly of finger millet, an orphan allotetraploid crop.</title>
        <authorList>
            <person name="Hatakeyama M."/>
            <person name="Aluri S."/>
            <person name="Balachadran M.T."/>
            <person name="Sivarajan S.R."/>
            <person name="Patrignani A."/>
            <person name="Gruter S."/>
            <person name="Poveda L."/>
            <person name="Shimizu-Inatsugi R."/>
            <person name="Baeten J."/>
            <person name="Francoijs K.J."/>
            <person name="Nataraja K.N."/>
            <person name="Reddy Y.A.N."/>
            <person name="Phadnis S."/>
            <person name="Ravikumar R.L."/>
            <person name="Schlapbach R."/>
            <person name="Sreeman S.M."/>
            <person name="Shimizu K.K."/>
        </authorList>
    </citation>
    <scope>NUCLEOTIDE SEQUENCE</scope>
</reference>
<dbReference type="NCBIfam" id="TIGR00756">
    <property type="entry name" value="PPR"/>
    <property type="match status" value="1"/>
</dbReference>
<dbReference type="InterPro" id="IPR011990">
    <property type="entry name" value="TPR-like_helical_dom_sf"/>
</dbReference>
<keyword evidence="1" id="KW-0677">Repeat</keyword>
<organism evidence="3 4">
    <name type="scientific">Eleusine coracana subsp. coracana</name>
    <dbReference type="NCBI Taxonomy" id="191504"/>
    <lineage>
        <taxon>Eukaryota</taxon>
        <taxon>Viridiplantae</taxon>
        <taxon>Streptophyta</taxon>
        <taxon>Embryophyta</taxon>
        <taxon>Tracheophyta</taxon>
        <taxon>Spermatophyta</taxon>
        <taxon>Magnoliopsida</taxon>
        <taxon>Liliopsida</taxon>
        <taxon>Poales</taxon>
        <taxon>Poaceae</taxon>
        <taxon>PACMAD clade</taxon>
        <taxon>Chloridoideae</taxon>
        <taxon>Cynodonteae</taxon>
        <taxon>Eleusininae</taxon>
        <taxon>Eleusine</taxon>
    </lineage>
</organism>
<name>A0AAV5BFN4_ELECO</name>
<dbReference type="Proteomes" id="UP001054889">
    <property type="component" value="Unassembled WGS sequence"/>
</dbReference>
<reference evidence="3" key="2">
    <citation type="submission" date="2021-12" db="EMBL/GenBank/DDBJ databases">
        <title>Resequencing data analysis of finger millet.</title>
        <authorList>
            <person name="Hatakeyama M."/>
            <person name="Aluri S."/>
            <person name="Balachadran M.T."/>
            <person name="Sivarajan S.R."/>
            <person name="Poveda L."/>
            <person name="Shimizu-Inatsugi R."/>
            <person name="Schlapbach R."/>
            <person name="Sreeman S.M."/>
            <person name="Shimizu K.K."/>
        </authorList>
    </citation>
    <scope>NUCLEOTIDE SEQUENCE</scope>
</reference>
<dbReference type="InterPro" id="IPR002885">
    <property type="entry name" value="PPR_rpt"/>
</dbReference>
<keyword evidence="4" id="KW-1185">Reference proteome</keyword>
<evidence type="ECO:0000313" key="3">
    <source>
        <dbReference type="EMBL" id="GJM85026.1"/>
    </source>
</evidence>
<proteinExistence type="predicted"/>
<keyword evidence="2" id="KW-0809">Transit peptide</keyword>
<sequence>MIIIFLMPQAFTKPLHISHSSWASRRQQLSPLRARSQGTGPPCAGTLSGLPTCCRIVYRRSLRSVDNNLLKGLCKAKRTEQASDLLLHRTPDLGCAPDAYSLSILLKSFCDNKKSQKALELLQMMAGVGGGCSPDVVAYNMVIHGFFIRRSK</sequence>
<gene>
    <name evidence="3" type="primary">ga00754</name>
    <name evidence="3" type="ORF">PR202_ga00754</name>
</gene>
<dbReference type="GO" id="GO:0003729">
    <property type="term" value="F:mRNA binding"/>
    <property type="evidence" value="ECO:0007669"/>
    <property type="project" value="TreeGrafter"/>
</dbReference>